<organism evidence="11 12">
    <name type="scientific">Cricetulus griseus</name>
    <name type="common">Chinese hamster</name>
    <name type="synonym">Cricetulus barabensis griseus</name>
    <dbReference type="NCBI Taxonomy" id="10029"/>
    <lineage>
        <taxon>Eukaryota</taxon>
        <taxon>Metazoa</taxon>
        <taxon>Chordata</taxon>
        <taxon>Craniata</taxon>
        <taxon>Vertebrata</taxon>
        <taxon>Euteleostomi</taxon>
        <taxon>Mammalia</taxon>
        <taxon>Eutheria</taxon>
        <taxon>Euarchontoglires</taxon>
        <taxon>Glires</taxon>
        <taxon>Rodentia</taxon>
        <taxon>Myomorpha</taxon>
        <taxon>Muroidea</taxon>
        <taxon>Cricetidae</taxon>
        <taxon>Cricetinae</taxon>
        <taxon>Cricetulus</taxon>
    </lineage>
</organism>
<dbReference type="InterPro" id="IPR035979">
    <property type="entry name" value="RBD_domain_sf"/>
</dbReference>
<dbReference type="Proteomes" id="UP001108280">
    <property type="component" value="Chromosome X"/>
</dbReference>
<dbReference type="InterPro" id="IPR015245">
    <property type="entry name" value="Tap_RNA-bd"/>
</dbReference>
<reference evidence="12" key="3">
    <citation type="submission" date="2025-08" db="UniProtKB">
        <authorList>
            <consortium name="RefSeq"/>
        </authorList>
    </citation>
    <scope>IDENTIFICATION</scope>
    <source>
        <strain evidence="12">17A/GY</strain>
        <tissue evidence="12">Liver</tissue>
    </source>
</reference>
<keyword evidence="7" id="KW-0694">RNA-binding</keyword>
<dbReference type="KEGG" id="cge:100770077"/>
<dbReference type="SUPFAM" id="SSF52058">
    <property type="entry name" value="L domain-like"/>
    <property type="match status" value="1"/>
</dbReference>
<keyword evidence="8" id="KW-0539">Nucleus</keyword>
<keyword evidence="3" id="KW-0813">Transport</keyword>
<evidence type="ECO:0000256" key="9">
    <source>
        <dbReference type="SAM" id="MobiDB-lite"/>
    </source>
</evidence>
<dbReference type="InterPro" id="IPR012677">
    <property type="entry name" value="Nucleotide-bd_a/b_plait_sf"/>
</dbReference>
<evidence type="ECO:0000259" key="10">
    <source>
        <dbReference type="PROSITE" id="PS50177"/>
    </source>
</evidence>
<evidence type="ECO:0000256" key="7">
    <source>
        <dbReference type="ARBA" id="ARBA00022884"/>
    </source>
</evidence>
<dbReference type="Gene3D" id="3.10.450.50">
    <property type="match status" value="1"/>
</dbReference>
<sequence length="660" mass="76268">MNSCVYYQLKGQDWNKPGQPPRSQASPRPRPSFCDWIDDHDAMTMSHPQASLIEQLYPGFYLEQNYEKIPFQEHEKDMGTSQESSSKESLYDGYYGDNLLLSQLQDNDGNIQIKYGYDYPQVLDSSTFPVQEDDGTCYAACQYINFSEDEWNDSIEDEAFEGWFKITIPNGRKYNKMWIINLLQSHCSVAFTPVDFQYIRNRIQFFVQNAQSAFELMNINFQIRDEENRKISICVCSSTGPASVQYKLTPGQMEILKRSMMKRYDVSRKSLSLKKLRFDPDLMDHGLDIFLNRRSCMAAMLQIIQVDFPELLSLNLSNNKICWLDGLSELIEKAPQVKILNLSKNVLRTAWELEKMKGLKLKELWLEGNPMCSTFADNSAYVSAVLNCFPELLCLDGFKLFPTVDTYTLAIIKPRQETYRGSESLKDLIVQFMLQYYLIYDYGDRRNLLTAYHAEACFSLTITSNSDKPNMRTLEEYFKDSRNMKKIKDSFLRMQLLKHKKCNIVTCLHELPKTQHDLTSCVVDICAQTEKMICFSVNGVFKEMEGTSKGCIRAFTRTFILTAGRHFSVNNRELGLRFNEAGRQSFKGYSYDRGNGYQLMKYGNRGGVCSSRLCIVNDEMILRNATAQETKKAFSTTMPTIVYAKGHQQMKDFPTWTDLT</sequence>
<dbReference type="FunFam" id="3.10.450.50:FF:000004">
    <property type="entry name" value="Nuclear RNA export factor 1"/>
    <property type="match status" value="1"/>
</dbReference>
<accession>A0A9J7KBS3</accession>
<keyword evidence="6" id="KW-0509">mRNA transport</keyword>
<evidence type="ECO:0000256" key="1">
    <source>
        <dbReference type="ARBA" id="ARBA00004123"/>
    </source>
</evidence>
<dbReference type="Gene3D" id="3.80.10.10">
    <property type="entry name" value="Ribonuclease Inhibitor"/>
    <property type="match status" value="1"/>
</dbReference>
<dbReference type="FunFam" id="3.80.10.10:FF:000384">
    <property type="entry name" value="Nuclear RNA export factor 1"/>
    <property type="match status" value="1"/>
</dbReference>
<dbReference type="PANTHER" id="PTHR10662">
    <property type="entry name" value="NUCLEAR RNA EXPORT FACTOR"/>
    <property type="match status" value="1"/>
</dbReference>
<comment type="subcellular location">
    <subcellularLocation>
        <location evidence="1">Nucleus</location>
    </subcellularLocation>
</comment>
<dbReference type="InterPro" id="IPR057125">
    <property type="entry name" value="NXF1/2/3/5-like_LRR"/>
</dbReference>
<dbReference type="PROSITE" id="PS51450">
    <property type="entry name" value="LRR"/>
    <property type="match status" value="1"/>
</dbReference>
<evidence type="ECO:0000256" key="4">
    <source>
        <dbReference type="ARBA" id="ARBA00022614"/>
    </source>
</evidence>
<feature type="region of interest" description="Disordered" evidence="9">
    <location>
        <begin position="11"/>
        <end position="33"/>
    </location>
</feature>
<dbReference type="InterPro" id="IPR030217">
    <property type="entry name" value="NXF_fam"/>
</dbReference>
<dbReference type="SUPFAM" id="SSF54427">
    <property type="entry name" value="NTF2-like"/>
    <property type="match status" value="1"/>
</dbReference>
<dbReference type="RefSeq" id="XP_035305605.1">
    <property type="nucleotide sequence ID" value="XM_035449714.1"/>
</dbReference>
<feature type="domain" description="NTF2" evidence="10">
    <location>
        <begin position="428"/>
        <end position="576"/>
    </location>
</feature>
<dbReference type="InterPro" id="IPR002075">
    <property type="entry name" value="NTF2_dom"/>
</dbReference>
<name>A0A9J7KBS3_CRIGR</name>
<comment type="similarity">
    <text evidence="2">Belongs to the NXF family.</text>
</comment>
<keyword evidence="5" id="KW-0677">Repeat</keyword>
<keyword evidence="11" id="KW-1185">Reference proteome</keyword>
<dbReference type="PROSITE" id="PS50177">
    <property type="entry name" value="NTF2_DOMAIN"/>
    <property type="match status" value="1"/>
</dbReference>
<dbReference type="AlphaFoldDB" id="A0A9J7KBS3"/>
<dbReference type="InterPro" id="IPR032675">
    <property type="entry name" value="LRR_dom_sf"/>
</dbReference>
<evidence type="ECO:0000256" key="8">
    <source>
        <dbReference type="ARBA" id="ARBA00023242"/>
    </source>
</evidence>
<dbReference type="GO" id="GO:0016973">
    <property type="term" value="P:poly(A)+ mRNA export from nucleus"/>
    <property type="evidence" value="ECO:0007669"/>
    <property type="project" value="TreeGrafter"/>
</dbReference>
<dbReference type="InterPro" id="IPR032710">
    <property type="entry name" value="NTF2-like_dom_sf"/>
</dbReference>
<dbReference type="Pfam" id="PF22602">
    <property type="entry name" value="NXF_NTF2"/>
    <property type="match status" value="1"/>
</dbReference>
<evidence type="ECO:0000256" key="3">
    <source>
        <dbReference type="ARBA" id="ARBA00022448"/>
    </source>
</evidence>
<proteinExistence type="inferred from homology"/>
<dbReference type="InterPro" id="IPR001611">
    <property type="entry name" value="Leu-rich_rpt"/>
</dbReference>
<evidence type="ECO:0000313" key="11">
    <source>
        <dbReference type="Proteomes" id="UP001108280"/>
    </source>
</evidence>
<dbReference type="Pfam" id="PF09162">
    <property type="entry name" value="Tap-RNA_bind"/>
    <property type="match status" value="1"/>
</dbReference>
<evidence type="ECO:0000313" key="12">
    <source>
        <dbReference type="RefSeq" id="XP_035305605.1"/>
    </source>
</evidence>
<evidence type="ECO:0000256" key="2">
    <source>
        <dbReference type="ARBA" id="ARBA00009285"/>
    </source>
</evidence>
<reference evidence="11" key="1">
    <citation type="journal article" date="2018" name="Biotechnol. Bioeng.">
        <title>A reference genome of the Chinese hamster based on a hybrid assembly strategy.</title>
        <authorList>
            <person name="Rupp O."/>
            <person name="MacDonald M.L."/>
            <person name="Li S."/>
            <person name="Dhiman H."/>
            <person name="Polson S."/>
            <person name="Griep S."/>
            <person name="Heffner K."/>
            <person name="Hernandez I."/>
            <person name="Brinkrolf K."/>
            <person name="Jadhav V."/>
            <person name="Samoudi M."/>
            <person name="Hao H."/>
            <person name="Kingham B."/>
            <person name="Goesmann A."/>
            <person name="Betenbaugh M.J."/>
            <person name="Lewis N.E."/>
            <person name="Borth N."/>
            <person name="Lee K.H."/>
        </authorList>
    </citation>
    <scope>NUCLEOTIDE SEQUENCE [LARGE SCALE GENOMIC DNA]</scope>
    <source>
        <strain evidence="11">17A/GY</strain>
    </source>
</reference>
<dbReference type="Pfam" id="PF24048">
    <property type="entry name" value="LRR_NXF1-5"/>
    <property type="match status" value="1"/>
</dbReference>
<dbReference type="OrthoDB" id="25872at2759"/>
<evidence type="ECO:0000256" key="5">
    <source>
        <dbReference type="ARBA" id="ARBA00022737"/>
    </source>
</evidence>
<dbReference type="GO" id="GO:0003723">
    <property type="term" value="F:RNA binding"/>
    <property type="evidence" value="ECO:0007669"/>
    <property type="project" value="UniProtKB-KW"/>
</dbReference>
<dbReference type="Gene3D" id="3.30.70.330">
    <property type="match status" value="1"/>
</dbReference>
<gene>
    <name evidence="12" type="primary">LOC100770077</name>
</gene>
<dbReference type="PANTHER" id="PTHR10662:SF45">
    <property type="entry name" value="NUCLEAR RNA EXPORT FACTOR 7"/>
    <property type="match status" value="1"/>
</dbReference>
<protein>
    <submittedName>
        <fullName evidence="12">Nuclear RNA export factor 5 isoform X2</fullName>
    </submittedName>
</protein>
<dbReference type="InterPro" id="IPR018222">
    <property type="entry name" value="Nuclear_transport_factor_2_euk"/>
</dbReference>
<dbReference type="SUPFAM" id="SSF54928">
    <property type="entry name" value="RNA-binding domain, RBD"/>
    <property type="match status" value="1"/>
</dbReference>
<reference evidence="11" key="2">
    <citation type="journal article" date="2020" name="Biotechnol. Bioeng.">
        <title>Chromosome-scale scaffolds for the Chinese hamster reference genome assembly to facilitate the study of the CHO epigenome.</title>
        <authorList>
            <person name="Hilliard W."/>
            <person name="MacDonald M."/>
            <person name="Lee K.H."/>
        </authorList>
    </citation>
    <scope>NUCLEOTIDE SEQUENCE [LARGE SCALE GENOMIC DNA]</scope>
    <source>
        <strain evidence="11">17A/GY</strain>
    </source>
</reference>
<keyword evidence="4" id="KW-0433">Leucine-rich repeat</keyword>
<dbReference type="GeneID" id="100770077"/>
<dbReference type="GO" id="GO:0005634">
    <property type="term" value="C:nucleus"/>
    <property type="evidence" value="ECO:0007669"/>
    <property type="project" value="UniProtKB-SubCell"/>
</dbReference>
<dbReference type="GO" id="GO:0005737">
    <property type="term" value="C:cytoplasm"/>
    <property type="evidence" value="ECO:0007669"/>
    <property type="project" value="InterPro"/>
</dbReference>
<evidence type="ECO:0000256" key="6">
    <source>
        <dbReference type="ARBA" id="ARBA00022816"/>
    </source>
</evidence>